<gene>
    <name evidence="1" type="ORF">B0H16DRAFT_1715495</name>
</gene>
<organism evidence="1 2">
    <name type="scientific">Mycena metata</name>
    <dbReference type="NCBI Taxonomy" id="1033252"/>
    <lineage>
        <taxon>Eukaryota</taxon>
        <taxon>Fungi</taxon>
        <taxon>Dikarya</taxon>
        <taxon>Basidiomycota</taxon>
        <taxon>Agaricomycotina</taxon>
        <taxon>Agaricomycetes</taxon>
        <taxon>Agaricomycetidae</taxon>
        <taxon>Agaricales</taxon>
        <taxon>Marasmiineae</taxon>
        <taxon>Mycenaceae</taxon>
        <taxon>Mycena</taxon>
    </lineage>
</organism>
<evidence type="ECO:0000313" key="1">
    <source>
        <dbReference type="EMBL" id="KAJ7769841.1"/>
    </source>
</evidence>
<name>A0AAD7NPA3_9AGAR</name>
<accession>A0AAD7NPA3</accession>
<proteinExistence type="predicted"/>
<protein>
    <submittedName>
        <fullName evidence="1">Uncharacterized protein</fullName>
    </submittedName>
</protein>
<comment type="caution">
    <text evidence="1">The sequence shown here is derived from an EMBL/GenBank/DDBJ whole genome shotgun (WGS) entry which is preliminary data.</text>
</comment>
<reference evidence="1" key="1">
    <citation type="submission" date="2023-03" db="EMBL/GenBank/DDBJ databases">
        <title>Massive genome expansion in bonnet fungi (Mycena s.s.) driven by repeated elements and novel gene families across ecological guilds.</title>
        <authorList>
            <consortium name="Lawrence Berkeley National Laboratory"/>
            <person name="Harder C.B."/>
            <person name="Miyauchi S."/>
            <person name="Viragh M."/>
            <person name="Kuo A."/>
            <person name="Thoen E."/>
            <person name="Andreopoulos B."/>
            <person name="Lu D."/>
            <person name="Skrede I."/>
            <person name="Drula E."/>
            <person name="Henrissat B."/>
            <person name="Morin E."/>
            <person name="Kohler A."/>
            <person name="Barry K."/>
            <person name="LaButti K."/>
            <person name="Morin E."/>
            <person name="Salamov A."/>
            <person name="Lipzen A."/>
            <person name="Mereny Z."/>
            <person name="Hegedus B."/>
            <person name="Baldrian P."/>
            <person name="Stursova M."/>
            <person name="Weitz H."/>
            <person name="Taylor A."/>
            <person name="Grigoriev I.V."/>
            <person name="Nagy L.G."/>
            <person name="Martin F."/>
            <person name="Kauserud H."/>
        </authorList>
    </citation>
    <scope>NUCLEOTIDE SEQUENCE</scope>
    <source>
        <strain evidence="1">CBHHK182m</strain>
    </source>
</reference>
<dbReference type="AlphaFoldDB" id="A0AAD7NPA3"/>
<dbReference type="Proteomes" id="UP001215598">
    <property type="component" value="Unassembled WGS sequence"/>
</dbReference>
<dbReference type="EMBL" id="JARKIB010000017">
    <property type="protein sequence ID" value="KAJ7769841.1"/>
    <property type="molecule type" value="Genomic_DNA"/>
</dbReference>
<evidence type="ECO:0000313" key="2">
    <source>
        <dbReference type="Proteomes" id="UP001215598"/>
    </source>
</evidence>
<keyword evidence="2" id="KW-1185">Reference proteome</keyword>
<sequence length="98" mass="10758">MNEEEELTDCRLPPSIDAIILAVEAPFTHLWRLSKFQYCKGGQGCLPTCWSPAEEGGLAWHDSSSLLLAMWTALESIAPRSECLYSSSVKGKIVTMGP</sequence>